<comment type="caution">
    <text evidence="4">The sequence shown here is derived from an EMBL/GenBank/DDBJ whole genome shotgun (WGS) entry which is preliminary data.</text>
</comment>
<dbReference type="InterPro" id="IPR051781">
    <property type="entry name" value="Metallo-dep_Hydrolase"/>
</dbReference>
<dbReference type="Gene3D" id="3.40.50.720">
    <property type="entry name" value="NAD(P)-binding Rossmann-like Domain"/>
    <property type="match status" value="1"/>
</dbReference>
<protein>
    <submittedName>
        <fullName evidence="5">Uncharacterized protein YJL213W</fullName>
    </submittedName>
</protein>
<reference evidence="5 6" key="2">
    <citation type="submission" date="2024-05" db="EMBL/GenBank/DDBJ databases">
        <authorList>
            <person name="Chen Y."/>
            <person name="Shah S."/>
            <person name="Dougan E. K."/>
            <person name="Thang M."/>
            <person name="Chan C."/>
        </authorList>
    </citation>
    <scope>NUCLEOTIDE SEQUENCE [LARGE SCALE GENOMIC DNA]</scope>
</reference>
<dbReference type="SUPFAM" id="SSF51338">
    <property type="entry name" value="Composite domain of metallo-dependent hydrolases"/>
    <property type="match status" value="1"/>
</dbReference>
<dbReference type="EMBL" id="CAMXCT020000380">
    <property type="protein sequence ID" value="CAL1131362.1"/>
    <property type="molecule type" value="Genomic_DNA"/>
</dbReference>
<evidence type="ECO:0000313" key="4">
    <source>
        <dbReference type="EMBL" id="CAI3977987.1"/>
    </source>
</evidence>
<dbReference type="InterPro" id="IPR006680">
    <property type="entry name" value="Amidohydro-rel"/>
</dbReference>
<reference evidence="4" key="1">
    <citation type="submission" date="2022-10" db="EMBL/GenBank/DDBJ databases">
        <authorList>
            <person name="Chen Y."/>
            <person name="Dougan E. K."/>
            <person name="Chan C."/>
            <person name="Rhodes N."/>
            <person name="Thang M."/>
        </authorList>
    </citation>
    <scope>NUCLEOTIDE SEQUENCE</scope>
</reference>
<gene>
    <name evidence="4" type="ORF">C1SCF055_LOCUS6080</name>
</gene>
<feature type="compositionally biased region" description="Basic and acidic residues" evidence="1">
    <location>
        <begin position="617"/>
        <end position="631"/>
    </location>
</feature>
<dbReference type="Gene3D" id="2.30.40.10">
    <property type="entry name" value="Urease, subunit C, domain 1"/>
    <property type="match status" value="1"/>
</dbReference>
<sequence>MGVHSLDDLEGEVLGTGLKEAGDSESNFLAEPKRHALQLQDGDWALAGDLLWDGVSQQPFTSHCVVIRDGRILAVCPIETATEGGLAVEHHSGCLMPGLIDAHVHMEFSEHFPLHQQPVLSAEELMESMAERGQRMLRAGITTARDLGGRNFAALRLREEIRQGHLLGPRLLCAGQPLTAPKGHCHQWGGEAGSMEEALTVVERQVLNGADWIKVMATGGMRTPGTNVEEAAFSTDFLVEVVQKAAEHGRPVAAHAHGAKGVIAAVAAGCRTVEHCTWIAKAGDWGCVNEKTIEDMARRGVAVAPTAHANWRTKPMGERNFERMSLALQKLRRAGVQLLASSDSGAIPGLSHDALAGGVQILASMARMTPVEALRAATSASAECLGVGNECGRLAAGLSADLLLVAGDPTEDLTALQRVGLVVAAGRRVELLVPPPPMLPMPNFQTVTWKQRGFQEVLGQKKDGFEPAAPVGCNALPSHFDTLPGTALVLHAAFGARSAVLVNAKNLGEEVSQSDVYKNWNNFGDVLDKKLEAEEYIKQSGLDYTIIRPVPMTNDFPKDVGGLYFAKPDSLLLQDGDVGKKVSRDDVGLAIVDAIFNPKASRGTFELTGVPNAPPTPREEWWEPKSGKKAT</sequence>
<evidence type="ECO:0000313" key="6">
    <source>
        <dbReference type="Proteomes" id="UP001152797"/>
    </source>
</evidence>
<dbReference type="AlphaFoldDB" id="A0A9P1BR17"/>
<proteinExistence type="predicted"/>
<accession>A0A9P1BR17</accession>
<organism evidence="4">
    <name type="scientific">Cladocopium goreaui</name>
    <dbReference type="NCBI Taxonomy" id="2562237"/>
    <lineage>
        <taxon>Eukaryota</taxon>
        <taxon>Sar</taxon>
        <taxon>Alveolata</taxon>
        <taxon>Dinophyceae</taxon>
        <taxon>Suessiales</taxon>
        <taxon>Symbiodiniaceae</taxon>
        <taxon>Cladocopium</taxon>
    </lineage>
</organism>
<dbReference type="InterPro" id="IPR016040">
    <property type="entry name" value="NAD(P)-bd_dom"/>
</dbReference>
<dbReference type="PANTHER" id="PTHR43135:SF3">
    <property type="entry name" value="ALPHA-D-RIBOSE 1-METHYLPHOSPHONATE 5-TRIPHOSPHATE DIPHOSPHATASE"/>
    <property type="match status" value="1"/>
</dbReference>
<dbReference type="Proteomes" id="UP001152797">
    <property type="component" value="Unassembled WGS sequence"/>
</dbReference>
<dbReference type="SUPFAM" id="SSF51735">
    <property type="entry name" value="NAD(P)-binding Rossmann-fold domains"/>
    <property type="match status" value="1"/>
</dbReference>
<evidence type="ECO:0000259" key="3">
    <source>
        <dbReference type="Pfam" id="PF13460"/>
    </source>
</evidence>
<dbReference type="Gene3D" id="3.20.20.140">
    <property type="entry name" value="Metal-dependent hydrolases"/>
    <property type="match status" value="1"/>
</dbReference>
<feature type="domain" description="NAD(P)-binding" evidence="3">
    <location>
        <begin position="495"/>
        <end position="598"/>
    </location>
</feature>
<feature type="region of interest" description="Disordered" evidence="1">
    <location>
        <begin position="606"/>
        <end position="631"/>
    </location>
</feature>
<dbReference type="InterPro" id="IPR036291">
    <property type="entry name" value="NAD(P)-bd_dom_sf"/>
</dbReference>
<dbReference type="CDD" id="cd01299">
    <property type="entry name" value="Met_dep_hydrolase_A"/>
    <property type="match status" value="1"/>
</dbReference>
<dbReference type="Pfam" id="PF13460">
    <property type="entry name" value="NAD_binding_10"/>
    <property type="match status" value="1"/>
</dbReference>
<evidence type="ECO:0000313" key="5">
    <source>
        <dbReference type="EMBL" id="CAL4765299.1"/>
    </source>
</evidence>
<dbReference type="InterPro" id="IPR057744">
    <property type="entry name" value="OTAase-like"/>
</dbReference>
<dbReference type="InterPro" id="IPR011059">
    <property type="entry name" value="Metal-dep_hydrolase_composite"/>
</dbReference>
<evidence type="ECO:0000256" key="1">
    <source>
        <dbReference type="SAM" id="MobiDB-lite"/>
    </source>
</evidence>
<dbReference type="Pfam" id="PF01979">
    <property type="entry name" value="Amidohydro_1"/>
    <property type="match status" value="1"/>
</dbReference>
<evidence type="ECO:0000259" key="2">
    <source>
        <dbReference type="Pfam" id="PF01979"/>
    </source>
</evidence>
<dbReference type="EMBL" id="CAMXCT030000380">
    <property type="protein sequence ID" value="CAL4765299.1"/>
    <property type="molecule type" value="Genomic_DNA"/>
</dbReference>
<dbReference type="SUPFAM" id="SSF51556">
    <property type="entry name" value="Metallo-dependent hydrolases"/>
    <property type="match status" value="1"/>
</dbReference>
<dbReference type="InterPro" id="IPR032466">
    <property type="entry name" value="Metal_Hydrolase"/>
</dbReference>
<dbReference type="EMBL" id="CAMXCT010000380">
    <property type="protein sequence ID" value="CAI3977987.1"/>
    <property type="molecule type" value="Genomic_DNA"/>
</dbReference>
<keyword evidence="6" id="KW-1185">Reference proteome</keyword>
<feature type="domain" description="Amidohydrolase-related" evidence="2">
    <location>
        <begin position="95"/>
        <end position="429"/>
    </location>
</feature>
<dbReference type="GO" id="GO:0016810">
    <property type="term" value="F:hydrolase activity, acting on carbon-nitrogen (but not peptide) bonds"/>
    <property type="evidence" value="ECO:0007669"/>
    <property type="project" value="InterPro"/>
</dbReference>
<dbReference type="PANTHER" id="PTHR43135">
    <property type="entry name" value="ALPHA-D-RIBOSE 1-METHYLPHOSPHONATE 5-TRIPHOSPHATE DIPHOSPHATASE"/>
    <property type="match status" value="1"/>
</dbReference>
<name>A0A9P1BR17_9DINO</name>
<dbReference type="OrthoDB" id="194468at2759"/>